<keyword evidence="1" id="KW-0812">Transmembrane</keyword>
<dbReference type="EMBL" id="PYGJ01000010">
    <property type="protein sequence ID" value="PSL18464.1"/>
    <property type="molecule type" value="Genomic_DNA"/>
</dbReference>
<comment type="caution">
    <text evidence="2">The sequence shown here is derived from an EMBL/GenBank/DDBJ whole genome shotgun (WGS) entry which is preliminary data.</text>
</comment>
<accession>A0A2P8F9R5</accession>
<dbReference type="AlphaFoldDB" id="A0A2P8F9R5"/>
<feature type="transmembrane region" description="Helical" evidence="1">
    <location>
        <begin position="139"/>
        <end position="158"/>
    </location>
</feature>
<feature type="transmembrane region" description="Helical" evidence="1">
    <location>
        <begin position="164"/>
        <end position="185"/>
    </location>
</feature>
<reference evidence="2 3" key="1">
    <citation type="submission" date="2018-03" db="EMBL/GenBank/DDBJ databases">
        <title>Genomic Encyclopedia of Archaeal and Bacterial Type Strains, Phase II (KMG-II): from individual species to whole genera.</title>
        <authorList>
            <person name="Goeker M."/>
        </authorList>
    </citation>
    <scope>NUCLEOTIDE SEQUENCE [LARGE SCALE GENOMIC DNA]</scope>
    <source>
        <strain evidence="2 3">DSM 100673</strain>
    </source>
</reference>
<feature type="transmembrane region" description="Helical" evidence="1">
    <location>
        <begin position="375"/>
        <end position="399"/>
    </location>
</feature>
<dbReference type="RefSeq" id="WP_165798908.1">
    <property type="nucleotide sequence ID" value="NZ_PYGJ01000010.1"/>
</dbReference>
<name>A0A2P8F9R5_9RHOB</name>
<feature type="transmembrane region" description="Helical" evidence="1">
    <location>
        <begin position="298"/>
        <end position="320"/>
    </location>
</feature>
<feature type="transmembrane region" description="Helical" evidence="1">
    <location>
        <begin position="253"/>
        <end position="286"/>
    </location>
</feature>
<feature type="transmembrane region" description="Helical" evidence="1">
    <location>
        <begin position="221"/>
        <end position="241"/>
    </location>
</feature>
<feature type="transmembrane region" description="Helical" evidence="1">
    <location>
        <begin position="438"/>
        <end position="456"/>
    </location>
</feature>
<evidence type="ECO:0000313" key="3">
    <source>
        <dbReference type="Proteomes" id="UP000240418"/>
    </source>
</evidence>
<feature type="transmembrane region" description="Helical" evidence="1">
    <location>
        <begin position="85"/>
        <end position="107"/>
    </location>
</feature>
<dbReference type="Proteomes" id="UP000240418">
    <property type="component" value="Unassembled WGS sequence"/>
</dbReference>
<sequence length="478" mass="51855">MEIVPSTFLALAACGLIVSQGPYKSLWVFFALVPFGAAAAFNLPAVGGSTIGLKECAVLAVFACCAVQPYGANRMLGTLKPGQPGFWLLMFWLFCLLSALFAARVFAGQTEIFSLSRSSNDSGIVAIPLRATSGNITQLFLLTMSALAYLCFATLFRARPNGAIVVRSMVVASVVHLVLGLLDVFTFSTGTSALMEPIRTANYAILEDHYMMGLKRMIGGFPEASVFGAFSLGLFAFWLHYWAQNRQSKIAPWMLALSIFVLLRSTSSGAYVAVVIYLVLYGGFMMVTRMRDRLPGRAAAVAIAVVMLCWLFGWTLYVAMETLTPVSDFLERSLFGKLDTSSGVERMSWNNQAFQNFVDTWMVGAGLGSVRASNWLVASLGSIGVIGTGLYLIFFLSLFRLSPDPRDQENVAVTESLKAACFAFFCSDLLIATTPNPGMFFFTLAGLSAGLSRGSVLRYRAMVDVPLQTKAMRGQAAY</sequence>
<evidence type="ECO:0008006" key="4">
    <source>
        <dbReference type="Google" id="ProtNLM"/>
    </source>
</evidence>
<organism evidence="2 3">
    <name type="scientific">Shimia abyssi</name>
    <dbReference type="NCBI Taxonomy" id="1662395"/>
    <lineage>
        <taxon>Bacteria</taxon>
        <taxon>Pseudomonadati</taxon>
        <taxon>Pseudomonadota</taxon>
        <taxon>Alphaproteobacteria</taxon>
        <taxon>Rhodobacterales</taxon>
        <taxon>Roseobacteraceae</taxon>
    </lineage>
</organism>
<protein>
    <recommendedName>
        <fullName evidence="4">O-antigen ligase-like membrane protein</fullName>
    </recommendedName>
</protein>
<evidence type="ECO:0000256" key="1">
    <source>
        <dbReference type="SAM" id="Phobius"/>
    </source>
</evidence>
<proteinExistence type="predicted"/>
<keyword evidence="3" id="KW-1185">Reference proteome</keyword>
<keyword evidence="1" id="KW-1133">Transmembrane helix</keyword>
<gene>
    <name evidence="2" type="ORF">CLV88_11041</name>
</gene>
<evidence type="ECO:0000313" key="2">
    <source>
        <dbReference type="EMBL" id="PSL18464.1"/>
    </source>
</evidence>
<feature type="transmembrane region" description="Helical" evidence="1">
    <location>
        <begin position="25"/>
        <end position="44"/>
    </location>
</feature>
<keyword evidence="1" id="KW-0472">Membrane</keyword>